<evidence type="ECO:0000256" key="2">
    <source>
        <dbReference type="ARBA" id="ARBA00022481"/>
    </source>
</evidence>
<feature type="transmembrane region" description="Helical" evidence="4">
    <location>
        <begin position="20"/>
        <end position="38"/>
    </location>
</feature>
<evidence type="ECO:0000313" key="6">
    <source>
        <dbReference type="Proteomes" id="UP000610594"/>
    </source>
</evidence>
<dbReference type="InterPro" id="IPR012902">
    <property type="entry name" value="N_methyl_site"/>
</dbReference>
<evidence type="ECO:0000256" key="3">
    <source>
        <dbReference type="RuleBase" id="RU000389"/>
    </source>
</evidence>
<gene>
    <name evidence="5" type="ORF">F1735_24890</name>
</gene>
<keyword evidence="2" id="KW-0488">Methylation</keyword>
<keyword evidence="4" id="KW-1133">Transmembrane helix</keyword>
<keyword evidence="6" id="KW-1185">Reference proteome</keyword>
<dbReference type="InterPro" id="IPR045584">
    <property type="entry name" value="Pilin-like"/>
</dbReference>
<evidence type="ECO:0000313" key="5">
    <source>
        <dbReference type="EMBL" id="NHZ65497.1"/>
    </source>
</evidence>
<dbReference type="SUPFAM" id="SSF54523">
    <property type="entry name" value="Pili subunits"/>
    <property type="match status" value="1"/>
</dbReference>
<accession>A0ABX0N0S1</accession>
<keyword evidence="4" id="KW-0472">Membrane</keyword>
<dbReference type="InterPro" id="IPR001082">
    <property type="entry name" value="Pilin"/>
</dbReference>
<reference evidence="5 6" key="1">
    <citation type="submission" date="2019-10" db="EMBL/GenBank/DDBJ databases">
        <title>Taxonomy of Antarctic Massilia spp.: description of Massilia rubra sp. nov., Massilia aquatica sp. nov., Massilia mucilaginosa sp. nov., Massilia frigida sp. nov. isolated from streams, lakes and regoliths.</title>
        <authorList>
            <person name="Holochova P."/>
            <person name="Sedlacek I."/>
            <person name="Kralova S."/>
            <person name="Maslanova I."/>
            <person name="Busse H.-J."/>
            <person name="Stankova E."/>
            <person name="Vrbovska V."/>
            <person name="Kovarovic V."/>
            <person name="Bartak M."/>
            <person name="Svec P."/>
            <person name="Pantucek R."/>
        </authorList>
    </citation>
    <scope>NUCLEOTIDE SEQUENCE [LARGE SCALE GENOMIC DNA]</scope>
    <source>
        <strain evidence="5 6">CCM 8694</strain>
    </source>
</reference>
<dbReference type="PROSITE" id="PS00409">
    <property type="entry name" value="PROKAR_NTER_METHYL"/>
    <property type="match status" value="1"/>
</dbReference>
<name>A0ABX0N0S1_9BURK</name>
<dbReference type="PANTHER" id="PTHR30093:SF34">
    <property type="entry name" value="PREPILIN PEPTIDASE-DEPENDENT PROTEIN D"/>
    <property type="match status" value="1"/>
</dbReference>
<proteinExistence type="inferred from homology"/>
<protein>
    <submittedName>
        <fullName evidence="5">Prepilin-type N-terminal cleavage/methylation domain-containing protein</fullName>
    </submittedName>
</protein>
<comment type="caution">
    <text evidence="5">The sequence shown here is derived from an EMBL/GenBank/DDBJ whole genome shotgun (WGS) entry which is preliminary data.</text>
</comment>
<dbReference type="PANTHER" id="PTHR30093">
    <property type="entry name" value="GENERAL SECRETION PATHWAY PROTEIN G"/>
    <property type="match status" value="1"/>
</dbReference>
<comment type="similarity">
    <text evidence="1 3">Belongs to the N-Me-Phe pilin family.</text>
</comment>
<keyword evidence="4" id="KW-0812">Transmembrane</keyword>
<keyword evidence="3" id="KW-0281">Fimbrium</keyword>
<dbReference type="Gene3D" id="3.30.700.10">
    <property type="entry name" value="Glycoprotein, Type 4 Pilin"/>
    <property type="match status" value="1"/>
</dbReference>
<dbReference type="Proteomes" id="UP000610594">
    <property type="component" value="Unassembled WGS sequence"/>
</dbReference>
<dbReference type="EMBL" id="WHJF01000085">
    <property type="protein sequence ID" value="NHZ65497.1"/>
    <property type="molecule type" value="Genomic_DNA"/>
</dbReference>
<dbReference type="Pfam" id="PF07963">
    <property type="entry name" value="N_methyl"/>
    <property type="match status" value="1"/>
</dbReference>
<dbReference type="NCBIfam" id="TIGR02532">
    <property type="entry name" value="IV_pilin_GFxxxE"/>
    <property type="match status" value="1"/>
</dbReference>
<sequence>MKSTKDNARPAHGGFTLIELMIVVAIVGVLAAVALPAYQDYVAKAKVGAAIDEAAGGRTGIDSEIVLVPNMDASATMAATKMAAESVHCTIATTAATAGAVDLSCTIKNGPSSVASKTVTWSRASTGNWTCKAVGIAAAHTSSVCPPQ</sequence>
<evidence type="ECO:0000256" key="4">
    <source>
        <dbReference type="SAM" id="Phobius"/>
    </source>
</evidence>
<dbReference type="Pfam" id="PF00114">
    <property type="entry name" value="Pilin"/>
    <property type="match status" value="1"/>
</dbReference>
<organism evidence="5 6">
    <name type="scientific">Massilia genomosp. 1</name>
    <dbReference type="NCBI Taxonomy" id="2609280"/>
    <lineage>
        <taxon>Bacteria</taxon>
        <taxon>Pseudomonadati</taxon>
        <taxon>Pseudomonadota</taxon>
        <taxon>Betaproteobacteria</taxon>
        <taxon>Burkholderiales</taxon>
        <taxon>Oxalobacteraceae</taxon>
        <taxon>Telluria group</taxon>
        <taxon>Massilia</taxon>
    </lineage>
</organism>
<evidence type="ECO:0000256" key="1">
    <source>
        <dbReference type="ARBA" id="ARBA00005233"/>
    </source>
</evidence>